<evidence type="ECO:0000313" key="6">
    <source>
        <dbReference type="Proteomes" id="UP001059252"/>
    </source>
</evidence>
<dbReference type="SUPFAM" id="SSF57863">
    <property type="entry name" value="ArfGap/RecO-like zinc finger"/>
    <property type="match status" value="1"/>
</dbReference>
<evidence type="ECO:0000256" key="2">
    <source>
        <dbReference type="ARBA" id="ARBA00023172"/>
    </source>
</evidence>
<keyword evidence="6" id="KW-1185">Reference proteome</keyword>
<dbReference type="Pfam" id="PF02565">
    <property type="entry name" value="RecO_C"/>
    <property type="match status" value="1"/>
</dbReference>
<proteinExistence type="predicted"/>
<evidence type="ECO:0000259" key="4">
    <source>
        <dbReference type="Pfam" id="PF11967"/>
    </source>
</evidence>
<protein>
    <submittedName>
        <fullName evidence="5">DNA repair protein RecO</fullName>
    </submittedName>
</protein>
<dbReference type="SUPFAM" id="SSF50249">
    <property type="entry name" value="Nucleic acid-binding proteins"/>
    <property type="match status" value="1"/>
</dbReference>
<sequence length="220" mass="26078">MEKIVRGIVINQQNYRDFDLIVKILTPQRIYSVFAPGVRKMESKNRYGLILGTYGEFEIFASPFKNKMSKLKKANALVNFDIQNQNNLKIAGELFKQLNRLEKINSKFFSLLEKHWPDWGTENNEHLLTYIVMQILELHGLKPSFKGCVECGTIYYIASFSFLKGGFLCQLHKTKKIATQKLYGYYFLEFDLKRYFKEIDFKTNREIYLELQKYLNQNLY</sequence>
<dbReference type="InterPro" id="IPR003717">
    <property type="entry name" value="RecO"/>
</dbReference>
<dbReference type="NCBIfam" id="TIGR00613">
    <property type="entry name" value="reco"/>
    <property type="match status" value="1"/>
</dbReference>
<dbReference type="PANTHER" id="PTHR33991">
    <property type="entry name" value="DNA REPAIR PROTEIN RECO"/>
    <property type="match status" value="1"/>
</dbReference>
<organism evidence="5 6">
    <name type="scientific">Mycoplasma iguanae</name>
    <dbReference type="NCBI Taxonomy" id="292461"/>
    <lineage>
        <taxon>Bacteria</taxon>
        <taxon>Bacillati</taxon>
        <taxon>Mycoplasmatota</taxon>
        <taxon>Mollicutes</taxon>
        <taxon>Mycoplasmataceae</taxon>
        <taxon>Mycoplasma</taxon>
    </lineage>
</organism>
<evidence type="ECO:0000313" key="5">
    <source>
        <dbReference type="EMBL" id="UVD81589.1"/>
    </source>
</evidence>
<keyword evidence="2" id="KW-0233">DNA recombination</keyword>
<reference evidence="5" key="1">
    <citation type="submission" date="2022-08" db="EMBL/GenBank/DDBJ databases">
        <title>Complete genome of Mycoplasma iguanae type strain 2327.</title>
        <authorList>
            <person name="Spergser J."/>
        </authorList>
    </citation>
    <scope>NUCLEOTIDE SEQUENCE</scope>
    <source>
        <strain evidence="5">2327</strain>
    </source>
</reference>
<dbReference type="EMBL" id="CP102734">
    <property type="protein sequence ID" value="UVD81589.1"/>
    <property type="molecule type" value="Genomic_DNA"/>
</dbReference>
<dbReference type="InterPro" id="IPR022572">
    <property type="entry name" value="DNA_rep/recomb_RecO_N"/>
</dbReference>
<dbReference type="Pfam" id="PF11967">
    <property type="entry name" value="RecO_N"/>
    <property type="match status" value="1"/>
</dbReference>
<evidence type="ECO:0000256" key="3">
    <source>
        <dbReference type="ARBA" id="ARBA00023204"/>
    </source>
</evidence>
<accession>A0ABY5R7X6</accession>
<dbReference type="Gene3D" id="2.40.50.140">
    <property type="entry name" value="Nucleic acid-binding proteins"/>
    <property type="match status" value="1"/>
</dbReference>
<dbReference type="RefSeq" id="WP_258210763.1">
    <property type="nucleotide sequence ID" value="NZ_CP102734.1"/>
</dbReference>
<dbReference type="Proteomes" id="UP001059252">
    <property type="component" value="Chromosome"/>
</dbReference>
<keyword evidence="3" id="KW-0234">DNA repair</keyword>
<feature type="domain" description="DNA replication/recombination mediator RecO N-terminal" evidence="4">
    <location>
        <begin position="4"/>
        <end position="77"/>
    </location>
</feature>
<dbReference type="PANTHER" id="PTHR33991:SF1">
    <property type="entry name" value="DNA REPAIR PROTEIN RECO"/>
    <property type="match status" value="1"/>
</dbReference>
<evidence type="ECO:0000256" key="1">
    <source>
        <dbReference type="ARBA" id="ARBA00022763"/>
    </source>
</evidence>
<gene>
    <name evidence="5" type="primary">recO</name>
    <name evidence="5" type="ORF">NV226_02590</name>
</gene>
<dbReference type="InterPro" id="IPR037278">
    <property type="entry name" value="ARFGAP/RecO"/>
</dbReference>
<dbReference type="InterPro" id="IPR012340">
    <property type="entry name" value="NA-bd_OB-fold"/>
</dbReference>
<name>A0ABY5R7X6_9MOLU</name>
<keyword evidence="1" id="KW-0227">DNA damage</keyword>